<evidence type="ECO:0000256" key="3">
    <source>
        <dbReference type="ARBA" id="ARBA00022989"/>
    </source>
</evidence>
<sequence>MSDSTIKEAFVLYHYNPSKAAAVIFILLFLGTSLYHAFQLFRNKTWYFIPFLIGGFFETLGYCGRAKSASESPDWTLGPYIMQSLLTLLGPTLFAASIYMILGRIIRLTDGEECSIIRAKWLTKVFVMGDVLSFLAQSAGGGMLAQAKSADDQKRGTNTITGGLGIQVVFFGIFIVVAGIFHMRITKNPTVKSMSIPVPWQRYLLILYVASTFIMIRSIFRIAEYVQGQDGALLKTEVYLYIFDATLMFLTMVIFNIFHPSAIINKETLSKGEWAGQSSAQSYGV</sequence>
<reference evidence="6 7" key="1">
    <citation type="submission" date="2016-03" db="EMBL/GenBank/DDBJ databases">
        <authorList>
            <person name="Ploux O."/>
        </authorList>
    </citation>
    <scope>NUCLEOTIDE SEQUENCE [LARGE SCALE GENOMIC DNA]</scope>
    <source>
        <strain evidence="6 7">UAMH 11012</strain>
    </source>
</reference>
<proteinExistence type="predicted"/>
<dbReference type="EMBL" id="FJOG01000009">
    <property type="protein sequence ID" value="CZR56903.1"/>
    <property type="molecule type" value="Genomic_DNA"/>
</dbReference>
<dbReference type="PANTHER" id="PTHR31465">
    <property type="entry name" value="PROTEIN RTA1-RELATED"/>
    <property type="match status" value="1"/>
</dbReference>
<evidence type="ECO:0000256" key="5">
    <source>
        <dbReference type="SAM" id="Phobius"/>
    </source>
</evidence>
<dbReference type="Pfam" id="PF04479">
    <property type="entry name" value="RTA1"/>
    <property type="match status" value="1"/>
</dbReference>
<gene>
    <name evidence="6" type="ORF">PAC_06792</name>
</gene>
<keyword evidence="4 5" id="KW-0472">Membrane</keyword>
<dbReference type="InterPro" id="IPR007568">
    <property type="entry name" value="RTA1"/>
</dbReference>
<dbReference type="STRING" id="576137.A0A1L7WVZ1"/>
<dbReference type="GO" id="GO:0016020">
    <property type="term" value="C:membrane"/>
    <property type="evidence" value="ECO:0007669"/>
    <property type="project" value="UniProtKB-SubCell"/>
</dbReference>
<protein>
    <submittedName>
        <fullName evidence="6">Related to RTM1 protein</fullName>
    </submittedName>
</protein>
<feature type="transmembrane region" description="Helical" evidence="5">
    <location>
        <begin position="45"/>
        <end position="62"/>
    </location>
</feature>
<evidence type="ECO:0000313" key="7">
    <source>
        <dbReference type="Proteomes" id="UP000184330"/>
    </source>
</evidence>
<keyword evidence="7" id="KW-1185">Reference proteome</keyword>
<evidence type="ECO:0000256" key="4">
    <source>
        <dbReference type="ARBA" id="ARBA00023136"/>
    </source>
</evidence>
<feature type="transmembrane region" description="Helical" evidence="5">
    <location>
        <begin position="238"/>
        <end position="258"/>
    </location>
</feature>
<feature type="transmembrane region" description="Helical" evidence="5">
    <location>
        <begin position="82"/>
        <end position="102"/>
    </location>
</feature>
<dbReference type="Proteomes" id="UP000184330">
    <property type="component" value="Unassembled WGS sequence"/>
</dbReference>
<dbReference type="AlphaFoldDB" id="A0A1L7WVZ1"/>
<feature type="transmembrane region" description="Helical" evidence="5">
    <location>
        <begin position="122"/>
        <end position="144"/>
    </location>
</feature>
<keyword evidence="2 5" id="KW-0812">Transmembrane</keyword>
<evidence type="ECO:0000313" key="6">
    <source>
        <dbReference type="EMBL" id="CZR56903.1"/>
    </source>
</evidence>
<accession>A0A1L7WVZ1</accession>
<dbReference type="OrthoDB" id="3358017at2759"/>
<dbReference type="PANTHER" id="PTHR31465:SF35">
    <property type="entry name" value="RTA1 DOMAIN PROTEIN-RELATED"/>
    <property type="match status" value="1"/>
</dbReference>
<organism evidence="6 7">
    <name type="scientific">Phialocephala subalpina</name>
    <dbReference type="NCBI Taxonomy" id="576137"/>
    <lineage>
        <taxon>Eukaryota</taxon>
        <taxon>Fungi</taxon>
        <taxon>Dikarya</taxon>
        <taxon>Ascomycota</taxon>
        <taxon>Pezizomycotina</taxon>
        <taxon>Leotiomycetes</taxon>
        <taxon>Helotiales</taxon>
        <taxon>Mollisiaceae</taxon>
        <taxon>Phialocephala</taxon>
        <taxon>Phialocephala fortinii species complex</taxon>
    </lineage>
</organism>
<feature type="transmembrane region" description="Helical" evidence="5">
    <location>
        <begin position="20"/>
        <end position="38"/>
    </location>
</feature>
<feature type="transmembrane region" description="Helical" evidence="5">
    <location>
        <begin position="164"/>
        <end position="183"/>
    </location>
</feature>
<keyword evidence="3 5" id="KW-1133">Transmembrane helix</keyword>
<evidence type="ECO:0000256" key="2">
    <source>
        <dbReference type="ARBA" id="ARBA00022692"/>
    </source>
</evidence>
<name>A0A1L7WVZ1_9HELO</name>
<comment type="subcellular location">
    <subcellularLocation>
        <location evidence="1">Membrane</location>
        <topology evidence="1">Multi-pass membrane protein</topology>
    </subcellularLocation>
</comment>
<evidence type="ECO:0000256" key="1">
    <source>
        <dbReference type="ARBA" id="ARBA00004141"/>
    </source>
</evidence>
<feature type="transmembrane region" description="Helical" evidence="5">
    <location>
        <begin position="203"/>
        <end position="223"/>
    </location>
</feature>